<sequence length="497" mass="56659">MFQRLDKFGNSRKIVDLVVSDLTSLRKISDGDLKGFIKMVDQVEQCWLDLKKVNLSDELNTANVVSHIEKVLPSLQKRECVIKADEVSLTSNLFPELLKFLQKERKILEYRNSNIRNSSSDKATIHGVHSTVENDTKSEVVKLVKKMSEEQVKNKEFESCIVNLTELVKGLRWNPKEDYFSFIVKVNFSPRVRKIRSGPNLERDEIDIKFPEILTRRMILSQIASLYDPLRLAVPVILQGKILMRSMITKGAASGSNDGGIKWDEPLDTSVVHEWKTFFKELYELEELTFRRPLKPSNALGNPSLIIFSDSSKQAYGACAYVRWQTGKDKFDANVIIAKSKIAPVKQLTIPRLELCGALMAARLRESLVKEFQWEFESVHHIVDSLIVRSQIQKESHGFNAFVAARIAEIQVKTNPREWWWVNTAQNIADLTSKPCTPEKIGKDSAWQNGPKFLTLPISEWPISQKCESELTDRIGITMTVAKVNQDITNLKVIAVE</sequence>
<dbReference type="InterPro" id="IPR008042">
    <property type="entry name" value="Retrotrans_Pao"/>
</dbReference>
<comment type="caution">
    <text evidence="1">The sequence shown here is derived from an EMBL/GenBank/DDBJ whole genome shotgun (WGS) entry which is preliminary data.</text>
</comment>
<proteinExistence type="predicted"/>
<dbReference type="PANTHER" id="PTHR47331:SF6">
    <property type="entry name" value="DOUBLECORTIN DOMAIN-CONTAINING PROTEIN"/>
    <property type="match status" value="1"/>
</dbReference>
<accession>A0AAE1P7R1</accession>
<dbReference type="PANTHER" id="PTHR47331">
    <property type="entry name" value="PHD-TYPE DOMAIN-CONTAINING PROTEIN"/>
    <property type="match status" value="1"/>
</dbReference>
<organism evidence="1 2">
    <name type="scientific">Petrolisthes manimaculis</name>
    <dbReference type="NCBI Taxonomy" id="1843537"/>
    <lineage>
        <taxon>Eukaryota</taxon>
        <taxon>Metazoa</taxon>
        <taxon>Ecdysozoa</taxon>
        <taxon>Arthropoda</taxon>
        <taxon>Crustacea</taxon>
        <taxon>Multicrustacea</taxon>
        <taxon>Malacostraca</taxon>
        <taxon>Eumalacostraca</taxon>
        <taxon>Eucarida</taxon>
        <taxon>Decapoda</taxon>
        <taxon>Pleocyemata</taxon>
        <taxon>Anomura</taxon>
        <taxon>Galatheoidea</taxon>
        <taxon>Porcellanidae</taxon>
        <taxon>Petrolisthes</taxon>
    </lineage>
</organism>
<dbReference type="Proteomes" id="UP001292094">
    <property type="component" value="Unassembled WGS sequence"/>
</dbReference>
<keyword evidence="2" id="KW-1185">Reference proteome</keyword>
<evidence type="ECO:0000313" key="2">
    <source>
        <dbReference type="Proteomes" id="UP001292094"/>
    </source>
</evidence>
<protein>
    <submittedName>
        <fullName evidence="1">Uncharacterized protein</fullName>
    </submittedName>
</protein>
<dbReference type="AlphaFoldDB" id="A0AAE1P7R1"/>
<name>A0AAE1P7R1_9EUCA</name>
<evidence type="ECO:0000313" key="1">
    <source>
        <dbReference type="EMBL" id="KAK4302459.1"/>
    </source>
</evidence>
<dbReference type="EMBL" id="JAWZYT010002727">
    <property type="protein sequence ID" value="KAK4302459.1"/>
    <property type="molecule type" value="Genomic_DNA"/>
</dbReference>
<dbReference type="Pfam" id="PF05380">
    <property type="entry name" value="Peptidase_A17"/>
    <property type="match status" value="1"/>
</dbReference>
<reference evidence="1" key="1">
    <citation type="submission" date="2023-11" db="EMBL/GenBank/DDBJ databases">
        <title>Genome assemblies of two species of porcelain crab, Petrolisthes cinctipes and Petrolisthes manimaculis (Anomura: Porcellanidae).</title>
        <authorList>
            <person name="Angst P."/>
        </authorList>
    </citation>
    <scope>NUCLEOTIDE SEQUENCE</scope>
    <source>
        <strain evidence="1">PB745_02</strain>
        <tissue evidence="1">Gill</tissue>
    </source>
</reference>
<gene>
    <name evidence="1" type="ORF">Pmani_025449</name>
</gene>